<dbReference type="Gene3D" id="3.40.50.10900">
    <property type="entry name" value="PAC-like subunit"/>
    <property type="match status" value="1"/>
</dbReference>
<dbReference type="Pfam" id="PF09754">
    <property type="entry name" value="PAC2"/>
    <property type="match status" value="1"/>
</dbReference>
<name>A0A381YPQ9_9ZZZZ</name>
<feature type="non-terminal residue" evidence="1">
    <location>
        <position position="1"/>
    </location>
</feature>
<evidence type="ECO:0000313" key="1">
    <source>
        <dbReference type="EMBL" id="SVA78934.1"/>
    </source>
</evidence>
<gene>
    <name evidence="1" type="ORF">METZ01_LOCUS131788</name>
</gene>
<dbReference type="EMBL" id="UINC01018731">
    <property type="protein sequence ID" value="SVA78934.1"/>
    <property type="molecule type" value="Genomic_DNA"/>
</dbReference>
<organism evidence="1">
    <name type="scientific">marine metagenome</name>
    <dbReference type="NCBI Taxonomy" id="408172"/>
    <lineage>
        <taxon>unclassified sequences</taxon>
        <taxon>metagenomes</taxon>
        <taxon>ecological metagenomes</taxon>
    </lineage>
</organism>
<dbReference type="InterPro" id="IPR019151">
    <property type="entry name" value="Proteasome_assmbl_chaperone_2"/>
</dbReference>
<dbReference type="InterPro" id="IPR038389">
    <property type="entry name" value="PSMG2_sf"/>
</dbReference>
<reference evidence="1" key="1">
    <citation type="submission" date="2018-05" db="EMBL/GenBank/DDBJ databases">
        <authorList>
            <person name="Lanie J.A."/>
            <person name="Ng W.-L."/>
            <person name="Kazmierczak K.M."/>
            <person name="Andrzejewski T.M."/>
            <person name="Davidsen T.M."/>
            <person name="Wayne K.J."/>
            <person name="Tettelin H."/>
            <person name="Glass J.I."/>
            <person name="Rusch D."/>
            <person name="Podicherti R."/>
            <person name="Tsui H.-C.T."/>
            <person name="Winkler M.E."/>
        </authorList>
    </citation>
    <scope>NUCLEOTIDE SEQUENCE</scope>
</reference>
<protein>
    <recommendedName>
        <fullName evidence="2">PAC2 family protein</fullName>
    </recommendedName>
</protein>
<accession>A0A381YPQ9</accession>
<evidence type="ECO:0008006" key="2">
    <source>
        <dbReference type="Google" id="ProtNLM"/>
    </source>
</evidence>
<dbReference type="SUPFAM" id="SSF159659">
    <property type="entry name" value="Cgl1923-like"/>
    <property type="match status" value="1"/>
</dbReference>
<sequence length="197" mass="22454">FLLGTEPSLKWRTFTEAIVWMAKQYSVDSIIHLGSLMDAVPHTRPLRFTGITTDKKLAGIFSNLNILSSNYHGPTGIPAVLRETVRRHNLQYASFWAHSPHYLQVPPNYFITYRLVQTISQVLGLNLSLENLKNASLNFEMIIQKAVETDKQLISLVKRLEDNYDLTEELDGEMPKGSDVVKDLELFLKDLRDKGHA</sequence>
<dbReference type="AlphaFoldDB" id="A0A381YPQ9"/>
<proteinExistence type="predicted"/>